<dbReference type="GO" id="GO:0005634">
    <property type="term" value="C:nucleus"/>
    <property type="evidence" value="ECO:0007669"/>
    <property type="project" value="UniProtKB-SubCell"/>
</dbReference>
<protein>
    <submittedName>
        <fullName evidence="10">Muscle LIM protein</fullName>
    </submittedName>
</protein>
<evidence type="ECO:0000256" key="4">
    <source>
        <dbReference type="ARBA" id="ARBA00022833"/>
    </source>
</evidence>
<comment type="caution">
    <text evidence="10">The sequence shown here is derived from an EMBL/GenBank/DDBJ whole genome shotgun (WGS) entry which is preliminary data.</text>
</comment>
<evidence type="ECO:0000256" key="5">
    <source>
        <dbReference type="ARBA" id="ARBA00023038"/>
    </source>
</evidence>
<dbReference type="Pfam" id="PF00412">
    <property type="entry name" value="LIM"/>
    <property type="match status" value="2"/>
</dbReference>
<keyword evidence="11" id="KW-1185">Reference proteome</keyword>
<evidence type="ECO:0000259" key="9">
    <source>
        <dbReference type="PROSITE" id="PS50023"/>
    </source>
</evidence>
<feature type="domain" description="LIM zinc-binding" evidence="9">
    <location>
        <begin position="18"/>
        <end position="78"/>
    </location>
</feature>
<feature type="domain" description="LIM zinc-binding" evidence="9">
    <location>
        <begin position="137"/>
        <end position="197"/>
    </location>
</feature>
<feature type="compositionally biased region" description="Polar residues" evidence="8">
    <location>
        <begin position="99"/>
        <end position="111"/>
    </location>
</feature>
<keyword evidence="2 7" id="KW-0479">Metal-binding</keyword>
<evidence type="ECO:0000256" key="2">
    <source>
        <dbReference type="ARBA" id="ARBA00022723"/>
    </source>
</evidence>
<evidence type="ECO:0000256" key="7">
    <source>
        <dbReference type="PROSITE-ProRule" id="PRU00125"/>
    </source>
</evidence>
<evidence type="ECO:0000313" key="10">
    <source>
        <dbReference type="EMBL" id="KAI6651500.1"/>
    </source>
</evidence>
<evidence type="ECO:0000256" key="6">
    <source>
        <dbReference type="ARBA" id="ARBA00023242"/>
    </source>
</evidence>
<dbReference type="SMART" id="SM00132">
    <property type="entry name" value="LIM"/>
    <property type="match status" value="2"/>
</dbReference>
<dbReference type="PANTHER" id="PTHR24215:SF35">
    <property type="entry name" value="MUSCLE LIM PROTEIN MLP84B"/>
    <property type="match status" value="1"/>
</dbReference>
<name>A0AAV7JT07_9METZ</name>
<evidence type="ECO:0000313" key="11">
    <source>
        <dbReference type="Proteomes" id="UP001165289"/>
    </source>
</evidence>
<gene>
    <name evidence="10" type="ORF">LOD99_5108</name>
</gene>
<dbReference type="Proteomes" id="UP001165289">
    <property type="component" value="Unassembled WGS sequence"/>
</dbReference>
<dbReference type="Gene3D" id="2.10.110.10">
    <property type="entry name" value="Cysteine Rich Protein"/>
    <property type="match status" value="2"/>
</dbReference>
<dbReference type="CDD" id="cd09326">
    <property type="entry name" value="LIM_CRP_like"/>
    <property type="match status" value="1"/>
</dbReference>
<dbReference type="GO" id="GO:0005737">
    <property type="term" value="C:cytoplasm"/>
    <property type="evidence" value="ECO:0007669"/>
    <property type="project" value="TreeGrafter"/>
</dbReference>
<dbReference type="InterPro" id="IPR001781">
    <property type="entry name" value="Znf_LIM"/>
</dbReference>
<evidence type="ECO:0000256" key="8">
    <source>
        <dbReference type="SAM" id="MobiDB-lite"/>
    </source>
</evidence>
<dbReference type="EMBL" id="JAKMXF010000303">
    <property type="protein sequence ID" value="KAI6651500.1"/>
    <property type="molecule type" value="Genomic_DNA"/>
</dbReference>
<dbReference type="PROSITE" id="PS50023">
    <property type="entry name" value="LIM_DOMAIN_2"/>
    <property type="match status" value="2"/>
</dbReference>
<sequence>MAGVFGRGAPPKIGTSAPKCPTCTKSVYHAEQVIALGKSFHKMCLKCTSCNKLLDTGTVVEHDEKPFCRACHQKNFGTKGYGFGVGIGTLQSDYNTETNADAINSSGQSSGAPKAPPKAAFTPNPEHSKVLTIGGVPRCPICNKSVYHAEEIVALNKSWHKACLRCESCHKTLFRGDVQDHENKPYCKSCYAKNFATAGYGYGVGAGTLSSTQEPVKTDKSTYPYV</sequence>
<proteinExistence type="predicted"/>
<dbReference type="FunFam" id="2.10.110.10:FF:000001">
    <property type="entry name" value="Cysteine and glycine-rich protein 1"/>
    <property type="match status" value="2"/>
</dbReference>
<organism evidence="10 11">
    <name type="scientific">Oopsacas minuta</name>
    <dbReference type="NCBI Taxonomy" id="111878"/>
    <lineage>
        <taxon>Eukaryota</taxon>
        <taxon>Metazoa</taxon>
        <taxon>Porifera</taxon>
        <taxon>Hexactinellida</taxon>
        <taxon>Hexasterophora</taxon>
        <taxon>Lyssacinosida</taxon>
        <taxon>Leucopsacidae</taxon>
        <taxon>Oopsacas</taxon>
    </lineage>
</organism>
<accession>A0AAV7JT07</accession>
<dbReference type="AlphaFoldDB" id="A0AAV7JT07"/>
<evidence type="ECO:0000256" key="1">
    <source>
        <dbReference type="ARBA" id="ARBA00004123"/>
    </source>
</evidence>
<keyword evidence="6" id="KW-0539">Nucleus</keyword>
<dbReference type="GO" id="GO:0046872">
    <property type="term" value="F:metal ion binding"/>
    <property type="evidence" value="ECO:0007669"/>
    <property type="project" value="UniProtKB-KW"/>
</dbReference>
<keyword evidence="5 7" id="KW-0440">LIM domain</keyword>
<reference evidence="10 11" key="1">
    <citation type="journal article" date="2023" name="BMC Biol.">
        <title>The compact genome of the sponge Oopsacas minuta (Hexactinellida) is lacking key metazoan core genes.</title>
        <authorList>
            <person name="Santini S."/>
            <person name="Schenkelaars Q."/>
            <person name="Jourda C."/>
            <person name="Duchesne M."/>
            <person name="Belahbib H."/>
            <person name="Rocher C."/>
            <person name="Selva M."/>
            <person name="Riesgo A."/>
            <person name="Vervoort M."/>
            <person name="Leys S.P."/>
            <person name="Kodjabachian L."/>
            <person name="Le Bivic A."/>
            <person name="Borchiellini C."/>
            <person name="Claverie J.M."/>
            <person name="Renard E."/>
        </authorList>
    </citation>
    <scope>NUCLEOTIDE SEQUENCE [LARGE SCALE GENOMIC DNA]</scope>
    <source>
        <strain evidence="10">SPO-2</strain>
    </source>
</reference>
<comment type="subcellular location">
    <subcellularLocation>
        <location evidence="1">Nucleus</location>
    </subcellularLocation>
</comment>
<dbReference type="PANTHER" id="PTHR24215">
    <property type="entry name" value="RHO-GTPASE-ACTIVATING PROTEIN LRG1"/>
    <property type="match status" value="1"/>
</dbReference>
<evidence type="ECO:0000256" key="3">
    <source>
        <dbReference type="ARBA" id="ARBA00022737"/>
    </source>
</evidence>
<dbReference type="PROSITE" id="PS00478">
    <property type="entry name" value="LIM_DOMAIN_1"/>
    <property type="match status" value="2"/>
</dbReference>
<dbReference type="CDD" id="cd09401">
    <property type="entry name" value="LIM_TLP_like"/>
    <property type="match status" value="1"/>
</dbReference>
<dbReference type="GO" id="GO:0030036">
    <property type="term" value="P:actin cytoskeleton organization"/>
    <property type="evidence" value="ECO:0007669"/>
    <property type="project" value="TreeGrafter"/>
</dbReference>
<dbReference type="SUPFAM" id="SSF57716">
    <property type="entry name" value="Glucocorticoid receptor-like (DNA-binding domain)"/>
    <property type="match status" value="4"/>
</dbReference>
<feature type="region of interest" description="Disordered" evidence="8">
    <location>
        <begin position="99"/>
        <end position="124"/>
    </location>
</feature>
<keyword evidence="3" id="KW-0677">Repeat</keyword>
<keyword evidence="4 7" id="KW-0862">Zinc</keyword>